<dbReference type="InterPro" id="IPR036390">
    <property type="entry name" value="WH_DNA-bd_sf"/>
</dbReference>
<evidence type="ECO:0000313" key="2">
    <source>
        <dbReference type="EMBL" id="MBP1324974.1"/>
    </source>
</evidence>
<gene>
    <name evidence="2" type="ORF">JOF28_000206</name>
</gene>
<sequence length="156" mass="17227">MTPKAPRMTDAESRAWLGLITLVQLLPHTLDGQLQRDSEMTHFEFSVLSNLYTAPESTLRMTELAASTAATLPRLSHVCTKMEKRGLVDRTSCPTDRRATNVQLTPNGRRDFIRAIPAHIELARKLVIDALSPSQIEALANISETIGARIADHRAG</sequence>
<dbReference type="PROSITE" id="PS50995">
    <property type="entry name" value="HTH_MARR_2"/>
    <property type="match status" value="1"/>
</dbReference>
<comment type="caution">
    <text evidence="2">The sequence shown here is derived from an EMBL/GenBank/DDBJ whole genome shotgun (WGS) entry which is preliminary data.</text>
</comment>
<name>A0A940T2U4_9MICO</name>
<dbReference type="InterPro" id="IPR036388">
    <property type="entry name" value="WH-like_DNA-bd_sf"/>
</dbReference>
<dbReference type="PANTHER" id="PTHR33164">
    <property type="entry name" value="TRANSCRIPTIONAL REGULATOR, MARR FAMILY"/>
    <property type="match status" value="1"/>
</dbReference>
<dbReference type="PRINTS" id="PR00598">
    <property type="entry name" value="HTHMARR"/>
</dbReference>
<organism evidence="2 3">
    <name type="scientific">Leucobacter exalbidus</name>
    <dbReference type="NCBI Taxonomy" id="662960"/>
    <lineage>
        <taxon>Bacteria</taxon>
        <taxon>Bacillati</taxon>
        <taxon>Actinomycetota</taxon>
        <taxon>Actinomycetes</taxon>
        <taxon>Micrococcales</taxon>
        <taxon>Microbacteriaceae</taxon>
        <taxon>Leucobacter</taxon>
    </lineage>
</organism>
<keyword evidence="3" id="KW-1185">Reference proteome</keyword>
<dbReference type="GO" id="GO:0003700">
    <property type="term" value="F:DNA-binding transcription factor activity"/>
    <property type="evidence" value="ECO:0007669"/>
    <property type="project" value="InterPro"/>
</dbReference>
<proteinExistence type="predicted"/>
<protein>
    <submittedName>
        <fullName evidence="2">DNA-binding MarR family transcriptional regulator</fullName>
    </submittedName>
</protein>
<dbReference type="SUPFAM" id="SSF46785">
    <property type="entry name" value="Winged helix' DNA-binding domain"/>
    <property type="match status" value="1"/>
</dbReference>
<dbReference type="Pfam" id="PF12802">
    <property type="entry name" value="MarR_2"/>
    <property type="match status" value="1"/>
</dbReference>
<dbReference type="PANTHER" id="PTHR33164:SF99">
    <property type="entry name" value="MARR FAMILY REGULATORY PROTEIN"/>
    <property type="match status" value="1"/>
</dbReference>
<dbReference type="GO" id="GO:0003677">
    <property type="term" value="F:DNA binding"/>
    <property type="evidence" value="ECO:0007669"/>
    <property type="project" value="UniProtKB-KW"/>
</dbReference>
<feature type="domain" description="HTH marR-type" evidence="1">
    <location>
        <begin position="12"/>
        <end position="148"/>
    </location>
</feature>
<dbReference type="InterPro" id="IPR039422">
    <property type="entry name" value="MarR/SlyA-like"/>
</dbReference>
<evidence type="ECO:0000259" key="1">
    <source>
        <dbReference type="PROSITE" id="PS50995"/>
    </source>
</evidence>
<reference evidence="2" key="1">
    <citation type="submission" date="2021-02" db="EMBL/GenBank/DDBJ databases">
        <title>Sequencing the genomes of 1000 actinobacteria strains.</title>
        <authorList>
            <person name="Klenk H.-P."/>
        </authorList>
    </citation>
    <scope>NUCLEOTIDE SEQUENCE</scope>
    <source>
        <strain evidence="2">DSM 22850</strain>
    </source>
</reference>
<dbReference type="EMBL" id="JAFIDA010000001">
    <property type="protein sequence ID" value="MBP1324974.1"/>
    <property type="molecule type" value="Genomic_DNA"/>
</dbReference>
<dbReference type="AlphaFoldDB" id="A0A940T2U4"/>
<accession>A0A940T2U4</accession>
<keyword evidence="2" id="KW-0238">DNA-binding</keyword>
<dbReference type="GO" id="GO:0006950">
    <property type="term" value="P:response to stress"/>
    <property type="evidence" value="ECO:0007669"/>
    <property type="project" value="TreeGrafter"/>
</dbReference>
<dbReference type="Gene3D" id="1.10.10.10">
    <property type="entry name" value="Winged helix-like DNA-binding domain superfamily/Winged helix DNA-binding domain"/>
    <property type="match status" value="1"/>
</dbReference>
<evidence type="ECO:0000313" key="3">
    <source>
        <dbReference type="Proteomes" id="UP000675163"/>
    </source>
</evidence>
<dbReference type="Proteomes" id="UP000675163">
    <property type="component" value="Unassembled WGS sequence"/>
</dbReference>
<dbReference type="SMART" id="SM00347">
    <property type="entry name" value="HTH_MARR"/>
    <property type="match status" value="1"/>
</dbReference>
<dbReference type="InterPro" id="IPR000835">
    <property type="entry name" value="HTH_MarR-typ"/>
</dbReference>
<dbReference type="RefSeq" id="WP_245189820.1">
    <property type="nucleotide sequence ID" value="NZ_JAFIDA010000001.1"/>
</dbReference>